<evidence type="ECO:0000256" key="3">
    <source>
        <dbReference type="ARBA" id="ARBA00005638"/>
    </source>
</evidence>
<dbReference type="InterPro" id="IPR022417">
    <property type="entry name" value="Porphobilin_deaminase_N"/>
</dbReference>
<comment type="cofactor">
    <cofactor evidence="1">
        <name>dipyrromethane</name>
        <dbReference type="ChEBI" id="CHEBI:60342"/>
    </cofactor>
</comment>
<evidence type="ECO:0000256" key="7">
    <source>
        <dbReference type="ARBA" id="ARBA00033064"/>
    </source>
</evidence>
<dbReference type="InterPro" id="IPR036803">
    <property type="entry name" value="Porphobilinogen_deaminase_C_sf"/>
</dbReference>
<dbReference type="InterPro" id="IPR022419">
    <property type="entry name" value="Porphobilin_deaminase_cofac_BS"/>
</dbReference>
<evidence type="ECO:0000256" key="5">
    <source>
        <dbReference type="ARBA" id="ARBA00022679"/>
    </source>
</evidence>
<dbReference type="Proteomes" id="UP000245119">
    <property type="component" value="Linkage Group LG7"/>
</dbReference>
<dbReference type="Gene3D" id="3.40.190.10">
    <property type="entry name" value="Periplasmic binding protein-like II"/>
    <property type="match status" value="2"/>
</dbReference>
<dbReference type="Pfam" id="PF01379">
    <property type="entry name" value="Porphobil_deam"/>
    <property type="match status" value="1"/>
</dbReference>
<dbReference type="InterPro" id="IPR000860">
    <property type="entry name" value="HemC"/>
</dbReference>
<comment type="caution">
    <text evidence="11">The sequence shown here is derived from an EMBL/GenBank/DDBJ whole genome shotgun (WGS) entry which is preliminary data.</text>
</comment>
<keyword evidence="12" id="KW-1185">Reference proteome</keyword>
<protein>
    <recommendedName>
        <fullName evidence="4">hydroxymethylbilane synthase</fullName>
        <ecNumber evidence="4">2.5.1.61</ecNumber>
    </recommendedName>
    <alternativeName>
        <fullName evidence="7">Hydroxymethylbilane synthase</fullName>
    </alternativeName>
</protein>
<accession>A0A2T7P0H6</accession>
<comment type="similarity">
    <text evidence="3">Belongs to the HMBS family.</text>
</comment>
<dbReference type="PRINTS" id="PR00151">
    <property type="entry name" value="PORPHBDMNASE"/>
</dbReference>
<dbReference type="OrthoDB" id="564646at2759"/>
<dbReference type="NCBIfam" id="TIGR00212">
    <property type="entry name" value="hemC"/>
    <property type="match status" value="1"/>
</dbReference>
<dbReference type="GO" id="GO:0004418">
    <property type="term" value="F:hydroxymethylbilane synthase activity"/>
    <property type="evidence" value="ECO:0007669"/>
    <property type="project" value="UniProtKB-EC"/>
</dbReference>
<comment type="pathway">
    <text evidence="2">Porphyrin-containing compound metabolism; protoporphyrin-IX biosynthesis; coproporphyrinogen-III from 5-aminolevulinate: step 2/4.</text>
</comment>
<feature type="region of interest" description="Disordered" evidence="8">
    <location>
        <begin position="351"/>
        <end position="394"/>
    </location>
</feature>
<sequence length="394" mass="43499">MSSVCEQLALIQTRTIIEELKKRNADLKFETITMNTMGDKILDSALSKIGEKSLFTRELEDALLKKKVDFVVHSLKDLPTEIPPGLVVGCVFRRDNPNDAVVMHPKHAHKKLSDLPPGSIIGTSALRRAAQLQRKYPQFKIENIRGNLNTRFRKLSEENSCYAAIILAVSGLERMNWNHLISEILTPEDCMYAVCQGALGIECRADDEATLKLLADINDLDTALCCVAERSFLRKLEGGCSVPVSVFTEKTEDKLLLRGGVFSISGDQAVKQEITFDLNEKVETEKSDKKGEPEAFISIVCHQAQNLNRYHRAQQLGRELASAMVNAGAGEILQAAKHTTKEEILAEHAKRKQKLADEAEAGTNAELPAKMPRVDKAMEKIGSSSSSDLELGAS</sequence>
<feature type="domain" description="Porphobilinogen deaminase N-terminal" evidence="9">
    <location>
        <begin position="7"/>
        <end position="211"/>
    </location>
</feature>
<dbReference type="FunFam" id="3.40.190.10:FF:000005">
    <property type="entry name" value="Porphobilinogen deaminase"/>
    <property type="match status" value="1"/>
</dbReference>
<feature type="domain" description="Porphobilinogen deaminase C-terminal" evidence="10">
    <location>
        <begin position="223"/>
        <end position="276"/>
    </location>
</feature>
<dbReference type="PROSITE" id="PS00533">
    <property type="entry name" value="PORPHOBILINOGEN_DEAM"/>
    <property type="match status" value="1"/>
</dbReference>
<gene>
    <name evidence="11" type="ORF">C0Q70_12070</name>
</gene>
<dbReference type="PANTHER" id="PTHR11557">
    <property type="entry name" value="PORPHOBILINOGEN DEAMINASE"/>
    <property type="match status" value="1"/>
</dbReference>
<dbReference type="SUPFAM" id="SSF53850">
    <property type="entry name" value="Periplasmic binding protein-like II"/>
    <property type="match status" value="1"/>
</dbReference>
<dbReference type="GO" id="GO:0006782">
    <property type="term" value="P:protoporphyrinogen IX biosynthetic process"/>
    <property type="evidence" value="ECO:0007669"/>
    <property type="project" value="UniProtKB-UniPathway"/>
</dbReference>
<evidence type="ECO:0000256" key="6">
    <source>
        <dbReference type="ARBA" id="ARBA00023244"/>
    </source>
</evidence>
<evidence type="ECO:0000256" key="1">
    <source>
        <dbReference type="ARBA" id="ARBA00001916"/>
    </source>
</evidence>
<name>A0A2T7P0H6_POMCA</name>
<dbReference type="Gene3D" id="3.30.160.40">
    <property type="entry name" value="Porphobilinogen deaminase, C-terminal domain"/>
    <property type="match status" value="1"/>
</dbReference>
<dbReference type="SUPFAM" id="SSF54782">
    <property type="entry name" value="Porphobilinogen deaminase (hydroxymethylbilane synthase), C-terminal domain"/>
    <property type="match status" value="1"/>
</dbReference>
<keyword evidence="5" id="KW-0808">Transferase</keyword>
<evidence type="ECO:0000256" key="8">
    <source>
        <dbReference type="SAM" id="MobiDB-lite"/>
    </source>
</evidence>
<dbReference type="EMBL" id="PZQS01000007">
    <property type="protein sequence ID" value="PVD26922.1"/>
    <property type="molecule type" value="Genomic_DNA"/>
</dbReference>
<evidence type="ECO:0000259" key="9">
    <source>
        <dbReference type="Pfam" id="PF01379"/>
    </source>
</evidence>
<dbReference type="GO" id="GO:0005737">
    <property type="term" value="C:cytoplasm"/>
    <property type="evidence" value="ECO:0007669"/>
    <property type="project" value="TreeGrafter"/>
</dbReference>
<dbReference type="InterPro" id="IPR022418">
    <property type="entry name" value="Porphobilinogen_deaminase_C"/>
</dbReference>
<dbReference type="CDD" id="cd13645">
    <property type="entry name" value="PBP2_HuPBGD_like"/>
    <property type="match status" value="1"/>
</dbReference>
<keyword evidence="6" id="KW-0627">Porphyrin biosynthesis</keyword>
<evidence type="ECO:0000256" key="2">
    <source>
        <dbReference type="ARBA" id="ARBA00004735"/>
    </source>
</evidence>
<organism evidence="11 12">
    <name type="scientific">Pomacea canaliculata</name>
    <name type="common">Golden apple snail</name>
    <dbReference type="NCBI Taxonomy" id="400727"/>
    <lineage>
        <taxon>Eukaryota</taxon>
        <taxon>Metazoa</taxon>
        <taxon>Spiralia</taxon>
        <taxon>Lophotrochozoa</taxon>
        <taxon>Mollusca</taxon>
        <taxon>Gastropoda</taxon>
        <taxon>Caenogastropoda</taxon>
        <taxon>Architaenioglossa</taxon>
        <taxon>Ampullarioidea</taxon>
        <taxon>Ampullariidae</taxon>
        <taxon>Pomacea</taxon>
    </lineage>
</organism>
<evidence type="ECO:0000256" key="4">
    <source>
        <dbReference type="ARBA" id="ARBA00012655"/>
    </source>
</evidence>
<dbReference type="EC" id="2.5.1.61" evidence="4"/>
<evidence type="ECO:0000259" key="10">
    <source>
        <dbReference type="Pfam" id="PF03900"/>
    </source>
</evidence>
<evidence type="ECO:0000313" key="11">
    <source>
        <dbReference type="EMBL" id="PVD26922.1"/>
    </source>
</evidence>
<dbReference type="UniPathway" id="UPA00251">
    <property type="reaction ID" value="UER00319"/>
</dbReference>
<dbReference type="AlphaFoldDB" id="A0A2T7P0H6"/>
<evidence type="ECO:0000313" key="12">
    <source>
        <dbReference type="Proteomes" id="UP000245119"/>
    </source>
</evidence>
<dbReference type="STRING" id="400727.A0A2T7P0H6"/>
<proteinExistence type="inferred from homology"/>
<dbReference type="Pfam" id="PF03900">
    <property type="entry name" value="Porphobil_deamC"/>
    <property type="match status" value="1"/>
</dbReference>
<reference evidence="11 12" key="1">
    <citation type="submission" date="2018-04" db="EMBL/GenBank/DDBJ databases">
        <title>The genome of golden apple snail Pomacea canaliculata provides insight into stress tolerance and invasive adaptation.</title>
        <authorList>
            <person name="Liu C."/>
            <person name="Liu B."/>
            <person name="Ren Y."/>
            <person name="Zhang Y."/>
            <person name="Wang H."/>
            <person name="Li S."/>
            <person name="Jiang F."/>
            <person name="Yin L."/>
            <person name="Zhang G."/>
            <person name="Qian W."/>
            <person name="Fan W."/>
        </authorList>
    </citation>
    <scope>NUCLEOTIDE SEQUENCE [LARGE SCALE GENOMIC DNA]</scope>
    <source>
        <strain evidence="11">SZHN2017</strain>
        <tissue evidence="11">Muscle</tissue>
    </source>
</reference>
<dbReference type="PANTHER" id="PTHR11557:SF0">
    <property type="entry name" value="PORPHOBILINOGEN DEAMINASE"/>
    <property type="match status" value="1"/>
</dbReference>